<proteinExistence type="predicted"/>
<evidence type="ECO:0000313" key="1">
    <source>
        <dbReference type="EMBL" id="PWN54342.1"/>
    </source>
</evidence>
<protein>
    <submittedName>
        <fullName evidence="1">Replication factor-a protein</fullName>
    </submittedName>
</protein>
<dbReference type="EMBL" id="KZ819687">
    <property type="protein sequence ID" value="PWN54342.1"/>
    <property type="molecule type" value="Genomic_DNA"/>
</dbReference>
<reference evidence="1 2" key="1">
    <citation type="journal article" date="2018" name="Mol. Biol. Evol.">
        <title>Broad Genomic Sampling Reveals a Smut Pathogenic Ancestry of the Fungal Clade Ustilaginomycotina.</title>
        <authorList>
            <person name="Kijpornyongpan T."/>
            <person name="Mondo S.J."/>
            <person name="Barry K."/>
            <person name="Sandor L."/>
            <person name="Lee J."/>
            <person name="Lipzen A."/>
            <person name="Pangilinan J."/>
            <person name="LaButti K."/>
            <person name="Hainaut M."/>
            <person name="Henrissat B."/>
            <person name="Grigoriev I.V."/>
            <person name="Spatafora J.W."/>
            <person name="Aime M.C."/>
        </authorList>
    </citation>
    <scope>NUCLEOTIDE SEQUENCE [LARGE SCALE GENOMIC DNA]</scope>
    <source>
        <strain evidence="1 2">SA 807</strain>
    </source>
</reference>
<keyword evidence="2" id="KW-1185">Reference proteome</keyword>
<sequence length="618" mass="67590">MSLQDLTRGAILSMVETIDPTFAITNPVVQVLSIKKIVATSANPAAGDRYRIIISDGIHYAQAMLGSQKRSMVESGEVDKNSVIRVLQFATNPVQNRRIIILLNFEVVSPPTLERLGSPKNVDEALTVKSENGSASSPAPGGALKSENGGLARPTVPAASSKPFQSRPAGSSFSAGLPIYPIEGLSPYQNKWTIKARVTSKSDIRHWSNARGEGKLFSVNLLDESGEIKATGFNDAVDKFFPLLQENKVYLISKAKVNIAKKQFSNLQNEYEITFESHSEIEECHDASDVPEVKYEFVPIDQLESVEPNQTCDVIGVLDSYGELSEIISKASQKPVAKRELSLVDQSSRSVRLTLWGKSAESFPNNAGVDEKPVIAFKGVKVGDFGGRSLSMFSSSTMIINPDIAEAHGLRGWYDNDGVHSEFKPYTNAGMAGGGGALAGSNLQERRTIAQVKDQNLGMTEKPDFFNIRATVVYIKQDNLSYTACPSENCNKKVTEEGEGAWRCEKCDRTYPAPEHRYILSANVADATGQLWLSGFNDTGSLIIGMTAGELEEKKNQSESEYSAVLHKAANRMYLFNCRAKQDTFNDTTRVRYTISKASPVDFAKAGMELVEAIKAYM</sequence>
<organism evidence="1 2">
    <name type="scientific">Violaceomyces palustris</name>
    <dbReference type="NCBI Taxonomy" id="1673888"/>
    <lineage>
        <taxon>Eukaryota</taxon>
        <taxon>Fungi</taxon>
        <taxon>Dikarya</taxon>
        <taxon>Basidiomycota</taxon>
        <taxon>Ustilaginomycotina</taxon>
        <taxon>Ustilaginomycetes</taxon>
        <taxon>Violaceomycetales</taxon>
        <taxon>Violaceomycetaceae</taxon>
        <taxon>Violaceomyces</taxon>
    </lineage>
</organism>
<dbReference type="Proteomes" id="UP000245626">
    <property type="component" value="Unassembled WGS sequence"/>
</dbReference>
<name>A0ACD0P8M0_9BASI</name>
<gene>
    <name evidence="1" type="ORF">IE53DRAFT_337140</name>
</gene>
<evidence type="ECO:0000313" key="2">
    <source>
        <dbReference type="Proteomes" id="UP000245626"/>
    </source>
</evidence>
<accession>A0ACD0P8M0</accession>